<gene>
    <name evidence="2" type="ORF">PR001_g20202</name>
</gene>
<comment type="caution">
    <text evidence="2">The sequence shown here is derived from an EMBL/GenBank/DDBJ whole genome shotgun (WGS) entry which is preliminary data.</text>
</comment>
<dbReference type="Proteomes" id="UP000429607">
    <property type="component" value="Unassembled WGS sequence"/>
</dbReference>
<name>A0A6A3JRL4_9STRA</name>
<dbReference type="InterPro" id="IPR010998">
    <property type="entry name" value="Integrase_recombinase_N"/>
</dbReference>
<protein>
    <submittedName>
        <fullName evidence="2">Uncharacterized protein</fullName>
    </submittedName>
</protein>
<dbReference type="Gene3D" id="1.10.150.130">
    <property type="match status" value="1"/>
</dbReference>
<dbReference type="AlphaFoldDB" id="A0A6A3JRL4"/>
<organism evidence="2 3">
    <name type="scientific">Phytophthora rubi</name>
    <dbReference type="NCBI Taxonomy" id="129364"/>
    <lineage>
        <taxon>Eukaryota</taxon>
        <taxon>Sar</taxon>
        <taxon>Stramenopiles</taxon>
        <taxon>Oomycota</taxon>
        <taxon>Peronosporomycetes</taxon>
        <taxon>Peronosporales</taxon>
        <taxon>Peronosporaceae</taxon>
        <taxon>Phytophthora</taxon>
    </lineage>
</organism>
<evidence type="ECO:0000256" key="1">
    <source>
        <dbReference type="ARBA" id="ARBA00023125"/>
    </source>
</evidence>
<sequence>MRDQLKQAAVSAGTLGSYSRNFKFWETFCNDFGFPVWIDELPRARQARMVGLFAALCASEGHNKARKGNKYQTFDGKMAAVAFAHKAVRNAKLDYPDPEFELIAQRYKSSHGDVDRKQPVTTPMLLKMYELRARHDTESDLMWGSIVLGFFFLDRSLDLWGPMVSDKSTKVVRTHCVKAANVILLRNTASYLEAVVLFFYASYMLDNFQVPHNHTEMKEFLQSYKCHRRDGGRDSLEYHAQ</sequence>
<dbReference type="GO" id="GO:0003677">
    <property type="term" value="F:DNA binding"/>
    <property type="evidence" value="ECO:0007669"/>
    <property type="project" value="UniProtKB-KW"/>
</dbReference>
<reference evidence="2 3" key="1">
    <citation type="submission" date="2018-09" db="EMBL/GenBank/DDBJ databases">
        <title>Genomic investigation of the strawberry pathogen Phytophthora fragariae indicates pathogenicity is determined by transcriptional variation in three key races.</title>
        <authorList>
            <person name="Adams T.M."/>
            <person name="Armitage A.D."/>
            <person name="Sobczyk M.K."/>
            <person name="Bates H.J."/>
            <person name="Dunwell J.M."/>
            <person name="Nellist C.F."/>
            <person name="Harrison R.J."/>
        </authorList>
    </citation>
    <scope>NUCLEOTIDE SEQUENCE [LARGE SCALE GENOMIC DNA]</scope>
    <source>
        <strain evidence="2 3">SCRP249</strain>
    </source>
</reference>
<keyword evidence="1" id="KW-0238">DNA-binding</keyword>
<evidence type="ECO:0000313" key="3">
    <source>
        <dbReference type="Proteomes" id="UP000429607"/>
    </source>
</evidence>
<proteinExistence type="predicted"/>
<evidence type="ECO:0000313" key="2">
    <source>
        <dbReference type="EMBL" id="KAE8995125.1"/>
    </source>
</evidence>
<dbReference type="EMBL" id="QXFV01001965">
    <property type="protein sequence ID" value="KAE8995125.1"/>
    <property type="molecule type" value="Genomic_DNA"/>
</dbReference>
<accession>A0A6A3JRL4</accession>